<dbReference type="InterPro" id="IPR056510">
    <property type="entry name" value="WapI"/>
</dbReference>
<reference evidence="1" key="2">
    <citation type="submission" date="2020-09" db="EMBL/GenBank/DDBJ databases">
        <authorList>
            <person name="Sun Q."/>
            <person name="Ohkuma M."/>
        </authorList>
    </citation>
    <scope>NUCLEOTIDE SEQUENCE</scope>
    <source>
        <strain evidence="1">JCM 3086</strain>
    </source>
</reference>
<evidence type="ECO:0000313" key="2">
    <source>
        <dbReference type="Proteomes" id="UP000657574"/>
    </source>
</evidence>
<comment type="caution">
    <text evidence="1">The sequence shown here is derived from an EMBL/GenBank/DDBJ whole genome shotgun (WGS) entry which is preliminary data.</text>
</comment>
<name>A0A917UK90_9ACTN</name>
<accession>A0A917UK90</accession>
<sequence>MLTCCEGLCSVEEVRDTLWAMLLGDQASRVELCPLRYQFPAVRGDSYDDNWLVIGGSVTTPEGTWAFTDPCLLIHEARQVSAWLRAVAAGTVAVTGPDADGSSSPDTWFVEPVLAFSLVDRSEDGAVIRVHLSMEAAPPWQQGENGADIYQYFVEAQVDIAALLRAADQWDLALASFPTR</sequence>
<gene>
    <name evidence="1" type="ORF">GCM10010121_087530</name>
</gene>
<keyword evidence="2" id="KW-1185">Reference proteome</keyword>
<proteinExistence type="predicted"/>
<dbReference type="Proteomes" id="UP000657574">
    <property type="component" value="Unassembled WGS sequence"/>
</dbReference>
<organism evidence="1 2">
    <name type="scientific">Streptomyces brasiliensis</name>
    <dbReference type="NCBI Taxonomy" id="1954"/>
    <lineage>
        <taxon>Bacteria</taxon>
        <taxon>Bacillati</taxon>
        <taxon>Actinomycetota</taxon>
        <taxon>Actinomycetes</taxon>
        <taxon>Kitasatosporales</taxon>
        <taxon>Streptomycetaceae</taxon>
        <taxon>Streptomyces</taxon>
    </lineage>
</organism>
<dbReference type="EMBL" id="BMQA01000075">
    <property type="protein sequence ID" value="GGJ63362.1"/>
    <property type="molecule type" value="Genomic_DNA"/>
</dbReference>
<reference evidence="1" key="1">
    <citation type="journal article" date="2014" name="Int. J. Syst. Evol. Microbiol.">
        <title>Complete genome sequence of Corynebacterium casei LMG S-19264T (=DSM 44701T), isolated from a smear-ripened cheese.</title>
        <authorList>
            <consortium name="US DOE Joint Genome Institute (JGI-PGF)"/>
            <person name="Walter F."/>
            <person name="Albersmeier A."/>
            <person name="Kalinowski J."/>
            <person name="Ruckert C."/>
        </authorList>
    </citation>
    <scope>NUCLEOTIDE SEQUENCE</scope>
    <source>
        <strain evidence="1">JCM 3086</strain>
    </source>
</reference>
<dbReference type="Pfam" id="PF24716">
    <property type="entry name" value="WapI"/>
    <property type="match status" value="1"/>
</dbReference>
<evidence type="ECO:0000313" key="1">
    <source>
        <dbReference type="EMBL" id="GGJ63362.1"/>
    </source>
</evidence>
<dbReference type="AlphaFoldDB" id="A0A917UK90"/>
<protein>
    <submittedName>
        <fullName evidence="1">Uncharacterized protein</fullName>
    </submittedName>
</protein>